<dbReference type="RefSeq" id="WP_281929177.1">
    <property type="nucleotide sequence ID" value="NZ_AP027142.1"/>
</dbReference>
<evidence type="ECO:0000256" key="1">
    <source>
        <dbReference type="SAM" id="Coils"/>
    </source>
</evidence>
<keyword evidence="3" id="KW-1185">Reference proteome</keyword>
<organism evidence="2 3">
    <name type="scientific">Methylocystis iwaonis</name>
    <dbReference type="NCBI Taxonomy" id="2885079"/>
    <lineage>
        <taxon>Bacteria</taxon>
        <taxon>Pseudomonadati</taxon>
        <taxon>Pseudomonadota</taxon>
        <taxon>Alphaproteobacteria</taxon>
        <taxon>Hyphomicrobiales</taxon>
        <taxon>Methylocystaceae</taxon>
        <taxon>Methylocystis</taxon>
    </lineage>
</organism>
<accession>A0ABM8ECF2</accession>
<name>A0ABM8ECF2_9HYPH</name>
<dbReference type="EMBL" id="AP027142">
    <property type="protein sequence ID" value="BDV35684.1"/>
    <property type="molecule type" value="Genomic_DNA"/>
</dbReference>
<protein>
    <submittedName>
        <fullName evidence="2">Uncharacterized protein</fullName>
    </submittedName>
</protein>
<dbReference type="Proteomes" id="UP001317629">
    <property type="component" value="Chromosome"/>
</dbReference>
<sequence length="55" mass="6613">MTEFEEKTLQQLEQMNETLKAIQKIMQSFADQQEHQRRMMEKMARLSSQYGTSSR</sequence>
<proteinExistence type="predicted"/>
<feature type="coiled-coil region" evidence="1">
    <location>
        <begin position="2"/>
        <end position="32"/>
    </location>
</feature>
<keyword evidence="1" id="KW-0175">Coiled coil</keyword>
<reference evidence="2 3" key="1">
    <citation type="journal article" date="2023" name="Int. J. Syst. Evol. Microbiol.">
        <title>Methylocystis iwaonis sp. nov., a type II methane-oxidizing bacterium from surface soil of a rice paddy field in Japan, and emended description of the genus Methylocystis (ex Whittenbury et al. 1970) Bowman et al. 1993.</title>
        <authorList>
            <person name="Kaise H."/>
            <person name="Sawadogo J.B."/>
            <person name="Alam M.S."/>
            <person name="Ueno C."/>
            <person name="Dianou D."/>
            <person name="Shinjo R."/>
            <person name="Asakawa S."/>
        </authorList>
    </citation>
    <scope>NUCLEOTIDE SEQUENCE [LARGE SCALE GENOMIC DNA]</scope>
    <source>
        <strain evidence="2 3">SS37A-Re</strain>
    </source>
</reference>
<evidence type="ECO:0000313" key="2">
    <source>
        <dbReference type="EMBL" id="BDV35684.1"/>
    </source>
</evidence>
<evidence type="ECO:0000313" key="3">
    <source>
        <dbReference type="Proteomes" id="UP001317629"/>
    </source>
</evidence>
<gene>
    <name evidence="2" type="ORF">SS37A_32130</name>
</gene>